<dbReference type="Proteomes" id="UP001205105">
    <property type="component" value="Unassembled WGS sequence"/>
</dbReference>
<name>A0AAD5DN02_9CHLO</name>
<dbReference type="PROSITE" id="PS50213">
    <property type="entry name" value="FAS1"/>
    <property type="match status" value="1"/>
</dbReference>
<feature type="chain" id="PRO_5042248817" description="FAS1 domain-containing protein" evidence="1">
    <location>
        <begin position="21"/>
        <end position="206"/>
    </location>
</feature>
<feature type="signal peptide" evidence="1">
    <location>
        <begin position="1"/>
        <end position="20"/>
    </location>
</feature>
<dbReference type="EMBL" id="JADXDR010000119">
    <property type="protein sequence ID" value="KAI7838710.1"/>
    <property type="molecule type" value="Genomic_DNA"/>
</dbReference>
<dbReference type="AlphaFoldDB" id="A0AAD5DN02"/>
<keyword evidence="4" id="KW-1185">Reference proteome</keyword>
<evidence type="ECO:0000256" key="1">
    <source>
        <dbReference type="SAM" id="SignalP"/>
    </source>
</evidence>
<organism evidence="3 4">
    <name type="scientific">Chlorella ohadii</name>
    <dbReference type="NCBI Taxonomy" id="2649997"/>
    <lineage>
        <taxon>Eukaryota</taxon>
        <taxon>Viridiplantae</taxon>
        <taxon>Chlorophyta</taxon>
        <taxon>core chlorophytes</taxon>
        <taxon>Trebouxiophyceae</taxon>
        <taxon>Chlorellales</taxon>
        <taxon>Chlorellaceae</taxon>
        <taxon>Chlorella clade</taxon>
        <taxon>Chlorella</taxon>
    </lineage>
</organism>
<evidence type="ECO:0000313" key="4">
    <source>
        <dbReference type="Proteomes" id="UP001205105"/>
    </source>
</evidence>
<evidence type="ECO:0000259" key="2">
    <source>
        <dbReference type="PROSITE" id="PS50213"/>
    </source>
</evidence>
<protein>
    <recommendedName>
        <fullName evidence="2">FAS1 domain-containing protein</fullName>
    </recommendedName>
</protein>
<dbReference type="InterPro" id="IPR000782">
    <property type="entry name" value="FAS1_domain"/>
</dbReference>
<dbReference type="InterPro" id="IPR036378">
    <property type="entry name" value="FAS1_dom_sf"/>
</dbReference>
<feature type="domain" description="FAS1" evidence="2">
    <location>
        <begin position="30"/>
        <end position="199"/>
    </location>
</feature>
<keyword evidence="1" id="KW-0732">Signal</keyword>
<dbReference type="Gene3D" id="2.30.180.10">
    <property type="entry name" value="FAS1 domain"/>
    <property type="match status" value="1"/>
</dbReference>
<evidence type="ECO:0000313" key="3">
    <source>
        <dbReference type="EMBL" id="KAI7838710.1"/>
    </source>
</evidence>
<sequence length="206" mass="22816">MPRLAAALLLLACCAWGTASRELLAKKKPFAANLYEAIGKSQLTITKLAVDASGLASQLANPNLRITLLAPSDAGWQRYFQDCKTGVPEYWNAAKFCNLQQLLDPANRTKLQQLLKYHMIQGPELVPLERGSTYWHEGLRFYQAKTLQSLAVVQLRWWTMLDGNGGFEAHGTGRDGLVLTQLSDRAAGRSLMHVVDNVLTSFPSPF</sequence>
<dbReference type="Pfam" id="PF02469">
    <property type="entry name" value="Fasciclin"/>
    <property type="match status" value="1"/>
</dbReference>
<dbReference type="SUPFAM" id="SSF82153">
    <property type="entry name" value="FAS1 domain"/>
    <property type="match status" value="1"/>
</dbReference>
<gene>
    <name evidence="3" type="ORF">COHA_007507</name>
</gene>
<reference evidence="3" key="1">
    <citation type="submission" date="2020-11" db="EMBL/GenBank/DDBJ databases">
        <title>Chlorella ohadii genome sequencing and assembly.</title>
        <authorList>
            <person name="Murik O."/>
            <person name="Treves H."/>
            <person name="Kedem I."/>
            <person name="Shotland Y."/>
            <person name="Kaplan A."/>
        </authorList>
    </citation>
    <scope>NUCLEOTIDE SEQUENCE</scope>
    <source>
        <strain evidence="3">1</strain>
    </source>
</reference>
<accession>A0AAD5DN02</accession>
<proteinExistence type="predicted"/>
<comment type="caution">
    <text evidence="3">The sequence shown here is derived from an EMBL/GenBank/DDBJ whole genome shotgun (WGS) entry which is preliminary data.</text>
</comment>